<name>A0A9W4SLQ8_9GLOM</name>
<comment type="caution">
    <text evidence="2">The sequence shown here is derived from an EMBL/GenBank/DDBJ whole genome shotgun (WGS) entry which is preliminary data.</text>
</comment>
<organism evidence="2 3">
    <name type="scientific">Funneliformis geosporum</name>
    <dbReference type="NCBI Taxonomy" id="1117311"/>
    <lineage>
        <taxon>Eukaryota</taxon>
        <taxon>Fungi</taxon>
        <taxon>Fungi incertae sedis</taxon>
        <taxon>Mucoromycota</taxon>
        <taxon>Glomeromycotina</taxon>
        <taxon>Glomeromycetes</taxon>
        <taxon>Glomerales</taxon>
        <taxon>Glomeraceae</taxon>
        <taxon>Funneliformis</taxon>
    </lineage>
</organism>
<dbReference type="AlphaFoldDB" id="A0A9W4SLQ8"/>
<feature type="region of interest" description="Disordered" evidence="1">
    <location>
        <begin position="1"/>
        <end position="38"/>
    </location>
</feature>
<dbReference type="EMBL" id="CAMKVN010001036">
    <property type="protein sequence ID" value="CAI2173232.1"/>
    <property type="molecule type" value="Genomic_DNA"/>
</dbReference>
<feature type="compositionally biased region" description="Polar residues" evidence="1">
    <location>
        <begin position="7"/>
        <end position="38"/>
    </location>
</feature>
<gene>
    <name evidence="2" type="ORF">FWILDA_LOCUS5982</name>
</gene>
<dbReference type="Proteomes" id="UP001153678">
    <property type="component" value="Unassembled WGS sequence"/>
</dbReference>
<keyword evidence="3" id="KW-1185">Reference proteome</keyword>
<evidence type="ECO:0000313" key="3">
    <source>
        <dbReference type="Proteomes" id="UP001153678"/>
    </source>
</evidence>
<evidence type="ECO:0000256" key="1">
    <source>
        <dbReference type="SAM" id="MobiDB-lite"/>
    </source>
</evidence>
<proteinExistence type="predicted"/>
<reference evidence="2" key="1">
    <citation type="submission" date="2022-08" db="EMBL/GenBank/DDBJ databases">
        <authorList>
            <person name="Kallberg Y."/>
            <person name="Tangrot J."/>
            <person name="Rosling A."/>
        </authorList>
    </citation>
    <scope>NUCLEOTIDE SEQUENCE</scope>
    <source>
        <strain evidence="2">Wild A</strain>
    </source>
</reference>
<evidence type="ECO:0000313" key="2">
    <source>
        <dbReference type="EMBL" id="CAI2173232.1"/>
    </source>
</evidence>
<protein>
    <submittedName>
        <fullName evidence="2">14959_t:CDS:1</fullName>
    </submittedName>
</protein>
<accession>A0A9W4SLQ8</accession>
<sequence length="75" mass="8399">MDRTNDNKLFNNSLRADVSNQPLESESTDKSTPQETTQEFQMTEIFAGGYIGHGKTIISQTGRHISQWTQHDAAS</sequence>